<dbReference type="RefSeq" id="WP_128985723.1">
    <property type="nucleotide sequence ID" value="NZ_PDJZ01000002.1"/>
</dbReference>
<comment type="caution">
    <text evidence="2">The sequence shown here is derived from an EMBL/GenBank/DDBJ whole genome shotgun (WGS) entry which is preliminary data.</text>
</comment>
<dbReference type="EMBL" id="PDJZ01000002">
    <property type="protein sequence ID" value="RXJ85498.1"/>
    <property type="molecule type" value="Genomic_DNA"/>
</dbReference>
<protein>
    <recommendedName>
        <fullName evidence="1">FRG domain-containing protein</fullName>
    </recommendedName>
</protein>
<evidence type="ECO:0000313" key="2">
    <source>
        <dbReference type="EMBL" id="RXJ85498.1"/>
    </source>
</evidence>
<organism evidence="2 3">
    <name type="scientific">Arcobacter cloacae</name>
    <dbReference type="NCBI Taxonomy" id="1054034"/>
    <lineage>
        <taxon>Bacteria</taxon>
        <taxon>Pseudomonadati</taxon>
        <taxon>Campylobacterota</taxon>
        <taxon>Epsilonproteobacteria</taxon>
        <taxon>Campylobacterales</taxon>
        <taxon>Arcobacteraceae</taxon>
        <taxon>Arcobacter</taxon>
    </lineage>
</organism>
<reference evidence="2 3" key="1">
    <citation type="submission" date="2017-10" db="EMBL/GenBank/DDBJ databases">
        <title>Genomics of the genus Arcobacter.</title>
        <authorList>
            <person name="Perez-Cataluna A."/>
            <person name="Figueras M.J."/>
        </authorList>
    </citation>
    <scope>NUCLEOTIDE SEQUENCE [LARGE SCALE GENOMIC DNA]</scope>
    <source>
        <strain evidence="2 3">F26</strain>
    </source>
</reference>
<feature type="domain" description="FRG" evidence="1">
    <location>
        <begin position="241"/>
        <end position="336"/>
    </location>
</feature>
<evidence type="ECO:0000259" key="1">
    <source>
        <dbReference type="SMART" id="SM00901"/>
    </source>
</evidence>
<dbReference type="AlphaFoldDB" id="A0A4Q0ZPG7"/>
<sequence>MTIEETEVVNNAQEDFEEFINAIIKDKKYFYWTLEYFERMEYISFRHYTLTPSQKEQINEVAKDLFLDKSVVFSVKNSSIRNELSIKNITKITKAQKPIEFILEYTLFKILSSIVEELEIEIGSESDDELKNIYSIELIKWQEILKLQKNNFIFTCLKYYIEEDEPIYFEGFNKFGTFGTHKDFLIDFENKIDDKLKERIDNLWLNKKFERVMNFVFSFSDNDDKEELRFALQHLTKDKIKKKELYFRGQAYSNWLLRPSIARTEQLLKNENDLFHKILALKPNDFKNDQTDYERLITMQHYGLPTRLLDVTRNPLVGLYFACSNLLRKDEDGLVFIFEENDQNVFLNPDDEKVKHLTNIVKSEHNKIDTTNKEYLKNNHFIRGIAKNKRIDNQSGDFIFVGISEKSKENRDVEKLVSSYLVIDYGVKKSLLDNLEVMNIHGGSVYPELGNMSNYLHHKYK</sequence>
<dbReference type="OrthoDB" id="9816036at2"/>
<dbReference type="SMART" id="SM00901">
    <property type="entry name" value="FRG"/>
    <property type="match status" value="1"/>
</dbReference>
<dbReference type="Proteomes" id="UP000290870">
    <property type="component" value="Unassembled WGS sequence"/>
</dbReference>
<dbReference type="InterPro" id="IPR014966">
    <property type="entry name" value="FRG-dom"/>
</dbReference>
<gene>
    <name evidence="2" type="ORF">CRU90_02655</name>
</gene>
<name>A0A4Q0ZPG7_9BACT</name>
<evidence type="ECO:0000313" key="3">
    <source>
        <dbReference type="Proteomes" id="UP000290870"/>
    </source>
</evidence>
<proteinExistence type="predicted"/>
<accession>A0A4Q0ZPG7</accession>
<dbReference type="Pfam" id="PF08867">
    <property type="entry name" value="FRG"/>
    <property type="match status" value="1"/>
</dbReference>